<organism evidence="1 2">
    <name type="scientific">Metarhizium brunneum</name>
    <dbReference type="NCBI Taxonomy" id="500148"/>
    <lineage>
        <taxon>Eukaryota</taxon>
        <taxon>Fungi</taxon>
        <taxon>Dikarya</taxon>
        <taxon>Ascomycota</taxon>
        <taxon>Pezizomycotina</taxon>
        <taxon>Sordariomycetes</taxon>
        <taxon>Hypocreomycetidae</taxon>
        <taxon>Hypocreales</taxon>
        <taxon>Clavicipitaceae</taxon>
        <taxon>Metarhizium</taxon>
    </lineage>
</organism>
<dbReference type="EMBL" id="CP058933">
    <property type="protein sequence ID" value="QLI67627.1"/>
    <property type="molecule type" value="Genomic_DNA"/>
</dbReference>
<accession>A0A7D5Z2R3</accession>
<dbReference type="AlphaFoldDB" id="A0A7D5Z2R3"/>
<proteinExistence type="predicted"/>
<dbReference type="Proteomes" id="UP000510686">
    <property type="component" value="Chromosome 2"/>
</dbReference>
<dbReference type="KEGG" id="mbrn:90967601"/>
<reference evidence="1 2" key="1">
    <citation type="submission" date="2020-07" db="EMBL/GenBank/DDBJ databases">
        <title>Telomere length de novo assembly of all 7 chromosomes of the fungus, Metarhizium brunneum, using a novel assembly pipeline.</title>
        <authorList>
            <person name="Saud z."/>
            <person name="Kortsinoglou A."/>
            <person name="Kouvelis V.N."/>
            <person name="Butt T.M."/>
        </authorList>
    </citation>
    <scope>NUCLEOTIDE SEQUENCE [LARGE SCALE GENOMIC DNA]</scope>
    <source>
        <strain evidence="1 2">4556</strain>
    </source>
</reference>
<dbReference type="RefSeq" id="XP_065986415.1">
    <property type="nucleotide sequence ID" value="XM_066130128.1"/>
</dbReference>
<name>A0A7D5Z2R3_9HYPO</name>
<keyword evidence="2" id="KW-1185">Reference proteome</keyword>
<dbReference type="GeneID" id="90967601"/>
<gene>
    <name evidence="1" type="ORF">G6M90_00g033410</name>
</gene>
<evidence type="ECO:0000313" key="1">
    <source>
        <dbReference type="EMBL" id="QLI67627.1"/>
    </source>
</evidence>
<protein>
    <submittedName>
        <fullName evidence="1">Uncharacterized protein</fullName>
    </submittedName>
</protein>
<evidence type="ECO:0000313" key="2">
    <source>
        <dbReference type="Proteomes" id="UP000510686"/>
    </source>
</evidence>
<sequence length="101" mass="11033">MAMGVSRTWLDSGAQPERFHITSTTVPERCDKPEVAMRLVSGSQESGPEHVPTVEIATKEALGSTPVELRFAAAAEAEADTAMLGDVRQYDNTIQYILRLQ</sequence>